<dbReference type="EMBL" id="RPDH01000003">
    <property type="protein sequence ID" value="RPE05719.1"/>
    <property type="molecule type" value="Genomic_DNA"/>
</dbReference>
<gene>
    <name evidence="5" type="ORF">EGT74_25465</name>
</gene>
<dbReference type="RefSeq" id="WP_123849369.1">
    <property type="nucleotide sequence ID" value="NZ_RPDH01000003.1"/>
</dbReference>
<dbReference type="AlphaFoldDB" id="A0A3N4PGR1"/>
<dbReference type="SUPFAM" id="SSF46689">
    <property type="entry name" value="Homeodomain-like"/>
    <property type="match status" value="1"/>
</dbReference>
<proteinExistence type="predicted"/>
<dbReference type="SMART" id="SM00342">
    <property type="entry name" value="HTH_ARAC"/>
    <property type="match status" value="1"/>
</dbReference>
<name>A0A3N4PGR1_9BACT</name>
<evidence type="ECO:0000256" key="3">
    <source>
        <dbReference type="ARBA" id="ARBA00023163"/>
    </source>
</evidence>
<dbReference type="PROSITE" id="PS01124">
    <property type="entry name" value="HTH_ARAC_FAMILY_2"/>
    <property type="match status" value="1"/>
</dbReference>
<accession>A0A3N4PGR1</accession>
<dbReference type="InterPro" id="IPR018060">
    <property type="entry name" value="HTH_AraC"/>
</dbReference>
<keyword evidence="2" id="KW-0238">DNA-binding</keyword>
<keyword evidence="1" id="KW-0805">Transcription regulation</keyword>
<sequence>MEFRQIPPPDALKNHIRYFWVLEGAGADIPSKSFRTMADGCPGLIFQHPDLGVMYQNNKALPGIFVYGPATKYAEIRLAGAFSTIGIFFYPNALPAIFGLNAGELTDTCMDLDLLAQKEGFPLAERLSAAPSAQDRMAILCTFLMQQIRENSRFEDAAIQHALSHIIQSKGSVPMKQLQEQLQLSERSFERKFKQYVGVSPKLFARISRFQASLSQLRNNDFCKLSDLAFDNDYADQSHFIRSFREFAGFSPHQLRKQSVELLENFTELK</sequence>
<keyword evidence="6" id="KW-1185">Reference proteome</keyword>
<dbReference type="Pfam" id="PF12833">
    <property type="entry name" value="HTH_18"/>
    <property type="match status" value="1"/>
</dbReference>
<evidence type="ECO:0000256" key="2">
    <source>
        <dbReference type="ARBA" id="ARBA00023125"/>
    </source>
</evidence>
<feature type="domain" description="HTH araC/xylS-type" evidence="4">
    <location>
        <begin position="156"/>
        <end position="258"/>
    </location>
</feature>
<dbReference type="GO" id="GO:0003700">
    <property type="term" value="F:DNA-binding transcription factor activity"/>
    <property type="evidence" value="ECO:0007669"/>
    <property type="project" value="InterPro"/>
</dbReference>
<dbReference type="InterPro" id="IPR046532">
    <property type="entry name" value="DUF6597"/>
</dbReference>
<dbReference type="OrthoDB" id="323290at2"/>
<evidence type="ECO:0000256" key="1">
    <source>
        <dbReference type="ARBA" id="ARBA00023015"/>
    </source>
</evidence>
<dbReference type="Pfam" id="PF20240">
    <property type="entry name" value="DUF6597"/>
    <property type="match status" value="1"/>
</dbReference>
<reference evidence="5 6" key="1">
    <citation type="submission" date="2018-11" db="EMBL/GenBank/DDBJ databases">
        <title>Chitinophaga lutea sp.nov., isolate from arsenic contaminated soil.</title>
        <authorList>
            <person name="Zong Y."/>
        </authorList>
    </citation>
    <scope>NUCLEOTIDE SEQUENCE [LARGE SCALE GENOMIC DNA]</scope>
    <source>
        <strain evidence="5 6">ZY74</strain>
    </source>
</reference>
<organism evidence="5 6">
    <name type="scientific">Chitinophaga lutea</name>
    <dbReference type="NCBI Taxonomy" id="2488634"/>
    <lineage>
        <taxon>Bacteria</taxon>
        <taxon>Pseudomonadati</taxon>
        <taxon>Bacteroidota</taxon>
        <taxon>Chitinophagia</taxon>
        <taxon>Chitinophagales</taxon>
        <taxon>Chitinophagaceae</taxon>
        <taxon>Chitinophaga</taxon>
    </lineage>
</organism>
<comment type="caution">
    <text evidence="5">The sequence shown here is derived from an EMBL/GenBank/DDBJ whole genome shotgun (WGS) entry which is preliminary data.</text>
</comment>
<dbReference type="Gene3D" id="1.10.10.60">
    <property type="entry name" value="Homeodomain-like"/>
    <property type="match status" value="1"/>
</dbReference>
<dbReference type="PANTHER" id="PTHR46796">
    <property type="entry name" value="HTH-TYPE TRANSCRIPTIONAL ACTIVATOR RHAS-RELATED"/>
    <property type="match status" value="1"/>
</dbReference>
<dbReference type="GO" id="GO:0043565">
    <property type="term" value="F:sequence-specific DNA binding"/>
    <property type="evidence" value="ECO:0007669"/>
    <property type="project" value="InterPro"/>
</dbReference>
<evidence type="ECO:0000313" key="5">
    <source>
        <dbReference type="EMBL" id="RPE05719.1"/>
    </source>
</evidence>
<keyword evidence="3" id="KW-0804">Transcription</keyword>
<protein>
    <submittedName>
        <fullName evidence="5">AraC family transcriptional regulator</fullName>
    </submittedName>
</protein>
<dbReference type="InterPro" id="IPR050204">
    <property type="entry name" value="AraC_XylS_family_regulators"/>
</dbReference>
<evidence type="ECO:0000313" key="6">
    <source>
        <dbReference type="Proteomes" id="UP000278351"/>
    </source>
</evidence>
<dbReference type="InterPro" id="IPR009057">
    <property type="entry name" value="Homeodomain-like_sf"/>
</dbReference>
<dbReference type="PANTHER" id="PTHR46796:SF13">
    <property type="entry name" value="HTH-TYPE TRANSCRIPTIONAL ACTIVATOR RHAS"/>
    <property type="match status" value="1"/>
</dbReference>
<evidence type="ECO:0000259" key="4">
    <source>
        <dbReference type="PROSITE" id="PS01124"/>
    </source>
</evidence>
<dbReference type="Proteomes" id="UP000278351">
    <property type="component" value="Unassembled WGS sequence"/>
</dbReference>